<dbReference type="Gene3D" id="3.40.1090.10">
    <property type="entry name" value="Cytosolic phospholipase A2 catalytic domain"/>
    <property type="match status" value="1"/>
</dbReference>
<keyword evidence="1" id="KW-0378">Hydrolase</keyword>
<dbReference type="GO" id="GO:0046486">
    <property type="term" value="P:glycerolipid metabolic process"/>
    <property type="evidence" value="ECO:0007669"/>
    <property type="project" value="UniProtKB-ARBA"/>
</dbReference>
<dbReference type="GO" id="GO:0016020">
    <property type="term" value="C:membrane"/>
    <property type="evidence" value="ECO:0007669"/>
    <property type="project" value="TreeGrafter"/>
</dbReference>
<keyword evidence="5" id="KW-0812">Transmembrane</keyword>
<dbReference type="EMBL" id="DS995731">
    <property type="protein sequence ID" value="EGE04185.1"/>
    <property type="molecule type" value="Genomic_DNA"/>
</dbReference>
<keyword evidence="8" id="KW-1185">Reference proteome</keyword>
<dbReference type="AlphaFoldDB" id="F2PQL7"/>
<dbReference type="PROSITE" id="PS51635">
    <property type="entry name" value="PNPLA"/>
    <property type="match status" value="1"/>
</dbReference>
<dbReference type="Pfam" id="PF01734">
    <property type="entry name" value="Patatin"/>
    <property type="match status" value="1"/>
</dbReference>
<keyword evidence="5" id="KW-1133">Transmembrane helix</keyword>
<dbReference type="PANTHER" id="PTHR24185">
    <property type="entry name" value="CALCIUM-INDEPENDENT PHOSPHOLIPASE A2-GAMMA"/>
    <property type="match status" value="1"/>
</dbReference>
<evidence type="ECO:0000256" key="4">
    <source>
        <dbReference type="PROSITE-ProRule" id="PRU01161"/>
    </source>
</evidence>
<feature type="short sequence motif" description="DGA/G" evidence="4">
    <location>
        <begin position="68"/>
        <end position="70"/>
    </location>
</feature>
<keyword evidence="3" id="KW-0443">Lipid metabolism</keyword>
<dbReference type="VEuPathDB" id="FungiDB:TEQG_03217"/>
<protein>
    <recommendedName>
        <fullName evidence="6">PNPLA domain-containing protein</fullName>
    </recommendedName>
</protein>
<gene>
    <name evidence="7" type="ORF">TEQG_03217</name>
</gene>
<sequence>MYTISDIGSKSIITNYNGTVPLKQNCGYSLIRPIDVNQEPMVWEAGRATSAAPLYFKPMTMAAGRFIDGGLGFPNPIDITSWERRQIWPEVNEADVCLSLGTGVTTPNTDCEKQLNPIKALWSLFISFLDNYEDLLVIVYYLLVSNFYFVSAFIIRLIELSYPYVPKEAPKNLVDSLKLFYGLPISRD</sequence>
<evidence type="ECO:0000256" key="3">
    <source>
        <dbReference type="ARBA" id="ARBA00023098"/>
    </source>
</evidence>
<evidence type="ECO:0000256" key="2">
    <source>
        <dbReference type="ARBA" id="ARBA00022963"/>
    </source>
</evidence>
<evidence type="ECO:0000313" key="7">
    <source>
        <dbReference type="EMBL" id="EGE04185.1"/>
    </source>
</evidence>
<comment type="caution">
    <text evidence="4">Lacks conserved residue(s) required for the propagation of feature annotation.</text>
</comment>
<name>F2PQL7_TRIEC</name>
<dbReference type="HOGENOM" id="CLU_1442033_0_0_1"/>
<evidence type="ECO:0000256" key="1">
    <source>
        <dbReference type="ARBA" id="ARBA00022801"/>
    </source>
</evidence>
<dbReference type="Proteomes" id="UP000009169">
    <property type="component" value="Unassembled WGS sequence"/>
</dbReference>
<accession>F2PQL7</accession>
<dbReference type="PANTHER" id="PTHR24185:SF1">
    <property type="entry name" value="CALCIUM-INDEPENDENT PHOSPHOLIPASE A2-GAMMA"/>
    <property type="match status" value="1"/>
</dbReference>
<dbReference type="InterPro" id="IPR016035">
    <property type="entry name" value="Acyl_Trfase/lysoPLipase"/>
</dbReference>
<organism evidence="7 8">
    <name type="scientific">Trichophyton equinum (strain ATCC MYA-4606 / CBS 127.97)</name>
    <name type="common">Horse ringworm fungus</name>
    <dbReference type="NCBI Taxonomy" id="559882"/>
    <lineage>
        <taxon>Eukaryota</taxon>
        <taxon>Fungi</taxon>
        <taxon>Dikarya</taxon>
        <taxon>Ascomycota</taxon>
        <taxon>Pezizomycotina</taxon>
        <taxon>Eurotiomycetes</taxon>
        <taxon>Eurotiomycetidae</taxon>
        <taxon>Onygenales</taxon>
        <taxon>Arthrodermataceae</taxon>
        <taxon>Trichophyton</taxon>
    </lineage>
</organism>
<evidence type="ECO:0000256" key="5">
    <source>
        <dbReference type="SAM" id="Phobius"/>
    </source>
</evidence>
<dbReference type="InterPro" id="IPR002641">
    <property type="entry name" value="PNPLA_dom"/>
</dbReference>
<reference evidence="8" key="1">
    <citation type="journal article" date="2012" name="MBio">
        <title>Comparative genome analysis of Trichophyton rubrum and related dermatophytes reveals candidate genes involved in infection.</title>
        <authorList>
            <person name="Martinez D.A."/>
            <person name="Oliver B.G."/>
            <person name="Graeser Y."/>
            <person name="Goldberg J.M."/>
            <person name="Li W."/>
            <person name="Martinez-Rossi N.M."/>
            <person name="Monod M."/>
            <person name="Shelest E."/>
            <person name="Barton R.C."/>
            <person name="Birch E."/>
            <person name="Brakhage A.A."/>
            <person name="Chen Z."/>
            <person name="Gurr S.J."/>
            <person name="Heiman D."/>
            <person name="Heitman J."/>
            <person name="Kosti I."/>
            <person name="Rossi A."/>
            <person name="Saif S."/>
            <person name="Samalova M."/>
            <person name="Saunders C.W."/>
            <person name="Shea T."/>
            <person name="Summerbell R.C."/>
            <person name="Xu J."/>
            <person name="Young S."/>
            <person name="Zeng Q."/>
            <person name="Birren B.W."/>
            <person name="Cuomo C.A."/>
            <person name="White T.C."/>
        </authorList>
    </citation>
    <scope>NUCLEOTIDE SEQUENCE [LARGE SCALE GENOMIC DNA]</scope>
    <source>
        <strain evidence="8">ATCC MYA-4606 / CBS 127.97</strain>
    </source>
</reference>
<keyword evidence="2" id="KW-0442">Lipid degradation</keyword>
<keyword evidence="5" id="KW-0472">Membrane</keyword>
<evidence type="ECO:0000259" key="6">
    <source>
        <dbReference type="PROSITE" id="PS51635"/>
    </source>
</evidence>
<dbReference type="GO" id="GO:0019369">
    <property type="term" value="P:arachidonate metabolic process"/>
    <property type="evidence" value="ECO:0007669"/>
    <property type="project" value="TreeGrafter"/>
</dbReference>
<proteinExistence type="predicted"/>
<dbReference type="SUPFAM" id="SSF52151">
    <property type="entry name" value="FabD/lysophospholipase-like"/>
    <property type="match status" value="1"/>
</dbReference>
<dbReference type="GO" id="GO:0016042">
    <property type="term" value="P:lipid catabolic process"/>
    <property type="evidence" value="ECO:0007669"/>
    <property type="project" value="UniProtKB-KW"/>
</dbReference>
<feature type="transmembrane region" description="Helical" evidence="5">
    <location>
        <begin position="138"/>
        <end position="158"/>
    </location>
</feature>
<evidence type="ECO:0000313" key="8">
    <source>
        <dbReference type="Proteomes" id="UP000009169"/>
    </source>
</evidence>
<dbReference type="GO" id="GO:0047499">
    <property type="term" value="F:calcium-independent phospholipase A2 activity"/>
    <property type="evidence" value="ECO:0007669"/>
    <property type="project" value="TreeGrafter"/>
</dbReference>
<feature type="domain" description="PNPLA" evidence="6">
    <location>
        <begin position="1"/>
        <end position="81"/>
    </location>
</feature>
<dbReference type="eggNOG" id="ENOG502T6GS">
    <property type="taxonomic scope" value="Eukaryota"/>
</dbReference>